<evidence type="ECO:0000256" key="1">
    <source>
        <dbReference type="ARBA" id="ARBA00008842"/>
    </source>
</evidence>
<dbReference type="GO" id="GO:0005829">
    <property type="term" value="C:cytosol"/>
    <property type="evidence" value="ECO:0007669"/>
    <property type="project" value="TreeGrafter"/>
</dbReference>
<dbReference type="Gene3D" id="2.40.160.120">
    <property type="match status" value="1"/>
</dbReference>
<dbReference type="InterPro" id="IPR037239">
    <property type="entry name" value="OSBP_sf"/>
</dbReference>
<dbReference type="GO" id="GO:0016020">
    <property type="term" value="C:membrane"/>
    <property type="evidence" value="ECO:0007669"/>
    <property type="project" value="TreeGrafter"/>
</dbReference>
<dbReference type="OMA" id="LRWKFEF"/>
<dbReference type="PANTHER" id="PTHR10972:SF102">
    <property type="entry name" value="OXYSTEROL-BINDING PROTEIN"/>
    <property type="match status" value="1"/>
</dbReference>
<dbReference type="InterPro" id="IPR000648">
    <property type="entry name" value="Oxysterol-bd"/>
</dbReference>
<reference evidence="4" key="1">
    <citation type="submission" date="2021-08" db="EMBL/GenBank/DDBJ databases">
        <title>WGS assembly of Ceratopteris richardii.</title>
        <authorList>
            <person name="Marchant D.B."/>
            <person name="Chen G."/>
            <person name="Jenkins J."/>
            <person name="Shu S."/>
            <person name="Leebens-Mack J."/>
            <person name="Grimwood J."/>
            <person name="Schmutz J."/>
            <person name="Soltis P."/>
            <person name="Soltis D."/>
            <person name="Chen Z.-H."/>
        </authorList>
    </citation>
    <scope>NUCLEOTIDE SEQUENCE</scope>
    <source>
        <strain evidence="4">Whitten #5841</strain>
        <tissue evidence="4">Leaf</tissue>
    </source>
</reference>
<evidence type="ECO:0008006" key="6">
    <source>
        <dbReference type="Google" id="ProtNLM"/>
    </source>
</evidence>
<comment type="similarity">
    <text evidence="1 2">Belongs to the OSBP family.</text>
</comment>
<dbReference type="SUPFAM" id="SSF144000">
    <property type="entry name" value="Oxysterol-binding protein-like"/>
    <property type="match status" value="1"/>
</dbReference>
<evidence type="ECO:0000313" key="4">
    <source>
        <dbReference type="EMBL" id="KAH7446438.1"/>
    </source>
</evidence>
<dbReference type="Gene3D" id="3.30.70.3490">
    <property type="match status" value="1"/>
</dbReference>
<comment type="caution">
    <text evidence="4">The sequence shown here is derived from an EMBL/GenBank/DDBJ whole genome shotgun (WGS) entry which is preliminary data.</text>
</comment>
<evidence type="ECO:0000256" key="2">
    <source>
        <dbReference type="RuleBase" id="RU003844"/>
    </source>
</evidence>
<evidence type="ECO:0000256" key="3">
    <source>
        <dbReference type="SAM" id="MobiDB-lite"/>
    </source>
</evidence>
<evidence type="ECO:0000313" key="5">
    <source>
        <dbReference type="Proteomes" id="UP000825935"/>
    </source>
</evidence>
<dbReference type="PROSITE" id="PS01013">
    <property type="entry name" value="OSBP"/>
    <property type="match status" value="1"/>
</dbReference>
<accession>A0A8T2VH56</accession>
<keyword evidence="5" id="KW-1185">Reference proteome</keyword>
<name>A0A8T2VH56_CERRI</name>
<protein>
    <recommendedName>
        <fullName evidence="6">Oxysterol-binding protein</fullName>
    </recommendedName>
</protein>
<gene>
    <name evidence="4" type="ORF">KP509_01G055500</name>
</gene>
<sequence>MGRAVNEISQEKLAIAPPNDPLKDGCASSGKHTDGDKQSIVSSILDLLKGLRPGCELTRLQVPIQLNMPKSQLQLYGESVYSLSEDLFDACAKGSTPLERFLRVVAWHISTTRLAPFGQTPFNPVLGETHHVSCGDLNVFLEQVSHHPPITALYATNERANVRLQWWQHPVPRFHGNRVEVSVQGKRELFMDSHKEVYEMTCPKLMIRFFPKLGNEWVGKSSVKCCTTGLEADLFFHSRSLFNCKGRVGQISGKVLDLSSQNPFFDISGFYNGVVTIENRQTKETCVLFDAHKSLANLKQLEVQNRKDVIDTESLVIWREVMWGIMMRDWGHARKAKQIIEEKQRAAANEMKKQGVQWNSSNFELVDGDWQWRHVGQNVTKAPIVIPCGWCQS</sequence>
<dbReference type="OrthoDB" id="14833at2759"/>
<dbReference type="Pfam" id="PF01237">
    <property type="entry name" value="Oxysterol_BP"/>
    <property type="match status" value="1"/>
</dbReference>
<dbReference type="InterPro" id="IPR018494">
    <property type="entry name" value="Oxysterol-bd_CS"/>
</dbReference>
<organism evidence="4 5">
    <name type="scientific">Ceratopteris richardii</name>
    <name type="common">Triangle waterfern</name>
    <dbReference type="NCBI Taxonomy" id="49495"/>
    <lineage>
        <taxon>Eukaryota</taxon>
        <taxon>Viridiplantae</taxon>
        <taxon>Streptophyta</taxon>
        <taxon>Embryophyta</taxon>
        <taxon>Tracheophyta</taxon>
        <taxon>Polypodiopsida</taxon>
        <taxon>Polypodiidae</taxon>
        <taxon>Polypodiales</taxon>
        <taxon>Pteridineae</taxon>
        <taxon>Pteridaceae</taxon>
        <taxon>Parkerioideae</taxon>
        <taxon>Ceratopteris</taxon>
    </lineage>
</organism>
<proteinExistence type="inferred from homology"/>
<feature type="region of interest" description="Disordered" evidence="3">
    <location>
        <begin position="1"/>
        <end position="35"/>
    </location>
</feature>
<dbReference type="FunFam" id="2.40.160.120:FF:000011">
    <property type="entry name" value="Oxysterol-binding protein-related protein 4C"/>
    <property type="match status" value="1"/>
</dbReference>
<dbReference type="PANTHER" id="PTHR10972">
    <property type="entry name" value="OXYSTEROL-BINDING PROTEIN-RELATED"/>
    <property type="match status" value="1"/>
</dbReference>
<dbReference type="EMBL" id="CM035406">
    <property type="protein sequence ID" value="KAH7446438.1"/>
    <property type="molecule type" value="Genomic_DNA"/>
</dbReference>
<dbReference type="AlphaFoldDB" id="A0A8T2VH56"/>
<dbReference type="GO" id="GO:0032934">
    <property type="term" value="F:sterol binding"/>
    <property type="evidence" value="ECO:0007669"/>
    <property type="project" value="TreeGrafter"/>
</dbReference>
<dbReference type="Proteomes" id="UP000825935">
    <property type="component" value="Chromosome 1"/>
</dbReference>